<keyword evidence="4 5" id="KW-0472">Membrane</keyword>
<dbReference type="RefSeq" id="WP_011997604.1">
    <property type="nucleotide sequence ID" value="NC_009767.1"/>
</dbReference>
<evidence type="ECO:0000256" key="3">
    <source>
        <dbReference type="ARBA" id="ARBA00022989"/>
    </source>
</evidence>
<feature type="transmembrane region" description="Helical" evidence="5">
    <location>
        <begin position="27"/>
        <end position="45"/>
    </location>
</feature>
<dbReference type="InterPro" id="IPR003825">
    <property type="entry name" value="Colicin-V_CvpA"/>
</dbReference>
<evidence type="ECO:0000256" key="4">
    <source>
        <dbReference type="ARBA" id="ARBA00023136"/>
    </source>
</evidence>
<keyword evidence="2 5" id="KW-0812">Transmembrane</keyword>
<evidence type="ECO:0000313" key="6">
    <source>
        <dbReference type="EMBL" id="ABU56199.1"/>
    </source>
</evidence>
<dbReference type="GO" id="GO:0009403">
    <property type="term" value="P:toxin biosynthetic process"/>
    <property type="evidence" value="ECO:0007669"/>
    <property type="project" value="InterPro"/>
</dbReference>
<sequence length="184" mass="20415">MNLIDILFLLGVLGGLALGFFQGIIRLTIAIVSFYISIILASLYFQALGRFFRERFGTSFDVAQIVAFGVILLVAFLLITTAGLYTFRYAKMPASLDFVDKIVGTLLGLVLGALFLGMLAILFEQLFVFRDTAGTVTFPIVKVFQSGVRGSVLVQFFANNILPLIYESVRPILPRETEIIFLIR</sequence>
<accession>A7NFH7</accession>
<feature type="transmembrane region" description="Helical" evidence="5">
    <location>
        <begin position="102"/>
        <end position="123"/>
    </location>
</feature>
<dbReference type="STRING" id="383372.Rcas_0061"/>
<feature type="transmembrane region" description="Helical" evidence="5">
    <location>
        <begin position="65"/>
        <end position="90"/>
    </location>
</feature>
<dbReference type="GO" id="GO:0016020">
    <property type="term" value="C:membrane"/>
    <property type="evidence" value="ECO:0007669"/>
    <property type="project" value="UniProtKB-SubCell"/>
</dbReference>
<proteinExistence type="predicted"/>
<dbReference type="Pfam" id="PF02674">
    <property type="entry name" value="Colicin_V"/>
    <property type="match status" value="1"/>
</dbReference>
<protein>
    <submittedName>
        <fullName evidence="6">Colicin V production protein</fullName>
    </submittedName>
</protein>
<evidence type="ECO:0000313" key="7">
    <source>
        <dbReference type="Proteomes" id="UP000000263"/>
    </source>
</evidence>
<dbReference type="Proteomes" id="UP000000263">
    <property type="component" value="Chromosome"/>
</dbReference>
<dbReference type="eggNOG" id="ENOG502ZSE3">
    <property type="taxonomic scope" value="Bacteria"/>
</dbReference>
<evidence type="ECO:0000256" key="2">
    <source>
        <dbReference type="ARBA" id="ARBA00022692"/>
    </source>
</evidence>
<evidence type="ECO:0000256" key="5">
    <source>
        <dbReference type="SAM" id="Phobius"/>
    </source>
</evidence>
<organism evidence="6 7">
    <name type="scientific">Roseiflexus castenholzii (strain DSM 13941 / HLO8)</name>
    <dbReference type="NCBI Taxonomy" id="383372"/>
    <lineage>
        <taxon>Bacteria</taxon>
        <taxon>Bacillati</taxon>
        <taxon>Chloroflexota</taxon>
        <taxon>Chloroflexia</taxon>
        <taxon>Chloroflexales</taxon>
        <taxon>Roseiflexineae</taxon>
        <taxon>Roseiflexaceae</taxon>
        <taxon>Roseiflexus</taxon>
    </lineage>
</organism>
<dbReference type="EMBL" id="CP000804">
    <property type="protein sequence ID" value="ABU56199.1"/>
    <property type="molecule type" value="Genomic_DNA"/>
</dbReference>
<gene>
    <name evidence="6" type="ordered locus">Rcas_0061</name>
</gene>
<keyword evidence="7" id="KW-1185">Reference proteome</keyword>
<dbReference type="HOGENOM" id="CLU_1459432_0_0_0"/>
<reference evidence="6 7" key="1">
    <citation type="submission" date="2007-08" db="EMBL/GenBank/DDBJ databases">
        <title>Complete sequence of Roseiflexus castenholzii DSM 13941.</title>
        <authorList>
            <consortium name="US DOE Joint Genome Institute"/>
            <person name="Copeland A."/>
            <person name="Lucas S."/>
            <person name="Lapidus A."/>
            <person name="Barry K."/>
            <person name="Glavina del Rio T."/>
            <person name="Dalin E."/>
            <person name="Tice H."/>
            <person name="Pitluck S."/>
            <person name="Thompson L.S."/>
            <person name="Brettin T."/>
            <person name="Bruce D."/>
            <person name="Detter J.C."/>
            <person name="Han C."/>
            <person name="Tapia R."/>
            <person name="Schmutz J."/>
            <person name="Larimer F."/>
            <person name="Land M."/>
            <person name="Hauser L."/>
            <person name="Kyrpides N."/>
            <person name="Mikhailova N."/>
            <person name="Bryant D.A."/>
            <person name="Hanada S."/>
            <person name="Tsukatani Y."/>
            <person name="Richardson P."/>
        </authorList>
    </citation>
    <scope>NUCLEOTIDE SEQUENCE [LARGE SCALE GENOMIC DNA]</scope>
    <source>
        <strain evidence="7">DSM 13941 / HLO8</strain>
    </source>
</reference>
<name>A7NFH7_ROSCS</name>
<dbReference type="AlphaFoldDB" id="A7NFH7"/>
<keyword evidence="3 5" id="KW-1133">Transmembrane helix</keyword>
<comment type="subcellular location">
    <subcellularLocation>
        <location evidence="1">Membrane</location>
        <topology evidence="1">Multi-pass membrane protein</topology>
    </subcellularLocation>
</comment>
<dbReference type="OrthoDB" id="158764at2"/>
<evidence type="ECO:0000256" key="1">
    <source>
        <dbReference type="ARBA" id="ARBA00004141"/>
    </source>
</evidence>
<dbReference type="KEGG" id="rca:Rcas_0061"/>